<dbReference type="Proteomes" id="UP001140949">
    <property type="component" value="Unassembled WGS sequence"/>
</dbReference>
<organism evidence="3 4">
    <name type="scientific">Iris pallida</name>
    <name type="common">Sweet iris</name>
    <dbReference type="NCBI Taxonomy" id="29817"/>
    <lineage>
        <taxon>Eukaryota</taxon>
        <taxon>Viridiplantae</taxon>
        <taxon>Streptophyta</taxon>
        <taxon>Embryophyta</taxon>
        <taxon>Tracheophyta</taxon>
        <taxon>Spermatophyta</taxon>
        <taxon>Magnoliopsida</taxon>
        <taxon>Liliopsida</taxon>
        <taxon>Asparagales</taxon>
        <taxon>Iridaceae</taxon>
        <taxon>Iridoideae</taxon>
        <taxon>Irideae</taxon>
        <taxon>Iris</taxon>
    </lineage>
</organism>
<keyword evidence="2" id="KW-0812">Transmembrane</keyword>
<protein>
    <submittedName>
        <fullName evidence="3">Uncharacterized protein</fullName>
    </submittedName>
</protein>
<evidence type="ECO:0000256" key="2">
    <source>
        <dbReference type="SAM" id="Phobius"/>
    </source>
</evidence>
<evidence type="ECO:0000313" key="3">
    <source>
        <dbReference type="EMBL" id="KAJ6853798.1"/>
    </source>
</evidence>
<dbReference type="EMBL" id="JANAVB010000398">
    <property type="protein sequence ID" value="KAJ6853798.1"/>
    <property type="molecule type" value="Genomic_DNA"/>
</dbReference>
<dbReference type="Pfam" id="PF05910">
    <property type="entry name" value="DUF868"/>
    <property type="match status" value="1"/>
</dbReference>
<evidence type="ECO:0000313" key="4">
    <source>
        <dbReference type="Proteomes" id="UP001140949"/>
    </source>
</evidence>
<dbReference type="PANTHER" id="PTHR31972:SF48">
    <property type="entry name" value="OS04G0407500 PROTEIN"/>
    <property type="match status" value="1"/>
</dbReference>
<feature type="region of interest" description="Disordered" evidence="1">
    <location>
        <begin position="17"/>
        <end position="40"/>
    </location>
</feature>
<comment type="caution">
    <text evidence="3">The sequence shown here is derived from an EMBL/GenBank/DDBJ whole genome shotgun (WGS) entry which is preliminary data.</text>
</comment>
<reference evidence="3" key="1">
    <citation type="journal article" date="2023" name="GigaByte">
        <title>Genome assembly of the bearded iris, Iris pallida Lam.</title>
        <authorList>
            <person name="Bruccoleri R.E."/>
            <person name="Oakeley E.J."/>
            <person name="Faust A.M.E."/>
            <person name="Altorfer M."/>
            <person name="Dessus-Babus S."/>
            <person name="Burckhardt D."/>
            <person name="Oertli M."/>
            <person name="Naumann U."/>
            <person name="Petersen F."/>
            <person name="Wong J."/>
        </authorList>
    </citation>
    <scope>NUCLEOTIDE SEQUENCE</scope>
    <source>
        <strain evidence="3">GSM-AAB239-AS_SAM_17_03QT</strain>
    </source>
</reference>
<dbReference type="PANTHER" id="PTHR31972">
    <property type="entry name" value="EXPRESSED PROTEIN"/>
    <property type="match status" value="1"/>
</dbReference>
<keyword evidence="2" id="KW-1133">Transmembrane helix</keyword>
<dbReference type="AlphaFoldDB" id="A0AAX6IL42"/>
<sequence length="349" mass="38378">MRDFASCFSEHAVKVSDKTTCSGGSSSSNSNSSSSSSGRKSSVVTSTAAAVDQSVQTAISSMYRTRLTAAHKDVLTKVTWSQSPHTGTVLSVGVDVNDHPNPRSHRRQWDPNSISSHILRKVKGSQSFLSGRSVVLLYWNYYSVAAAAAMANSKMNSGPELPVTKLFYVIVLVDAVPALLLGDLSGEFMKKQLNRSSAGPVAADIDFSILVGRREQVVWKSSYSTRARFGDGGGSKDHDIVIRTCKGDAELVVVVDKKEVVHVRRLQWNFRGNQTIFLDGLAVDMMWDVGNWWFGSPPGGSHAVFLFRRRSALQSRLWLDEEEEEEEVEVERERGVSGFSLLIQAFKNP</sequence>
<keyword evidence="2" id="KW-0472">Membrane</keyword>
<reference evidence="3" key="2">
    <citation type="submission" date="2023-04" db="EMBL/GenBank/DDBJ databases">
        <authorList>
            <person name="Bruccoleri R.E."/>
            <person name="Oakeley E.J."/>
            <person name="Faust A.-M."/>
            <person name="Dessus-Babus S."/>
            <person name="Altorfer M."/>
            <person name="Burckhardt D."/>
            <person name="Oertli M."/>
            <person name="Naumann U."/>
            <person name="Petersen F."/>
            <person name="Wong J."/>
        </authorList>
    </citation>
    <scope>NUCLEOTIDE SEQUENCE</scope>
    <source>
        <strain evidence="3">GSM-AAB239-AS_SAM_17_03QT</strain>
        <tissue evidence="3">Leaf</tissue>
    </source>
</reference>
<feature type="transmembrane region" description="Helical" evidence="2">
    <location>
        <begin position="166"/>
        <end position="186"/>
    </location>
</feature>
<keyword evidence="4" id="KW-1185">Reference proteome</keyword>
<accession>A0AAX6IL42</accession>
<feature type="region of interest" description="Disordered" evidence="1">
    <location>
        <begin position="91"/>
        <end position="110"/>
    </location>
</feature>
<gene>
    <name evidence="3" type="ORF">M6B38_114345</name>
</gene>
<feature type="transmembrane region" description="Helical" evidence="2">
    <location>
        <begin position="129"/>
        <end position="151"/>
    </location>
</feature>
<evidence type="ECO:0000256" key="1">
    <source>
        <dbReference type="SAM" id="MobiDB-lite"/>
    </source>
</evidence>
<dbReference type="InterPro" id="IPR008586">
    <property type="entry name" value="DUF868_pln"/>
</dbReference>
<name>A0AAX6IL42_IRIPA</name>
<proteinExistence type="predicted"/>
<feature type="compositionally biased region" description="Low complexity" evidence="1">
    <location>
        <begin position="22"/>
        <end position="40"/>
    </location>
</feature>